<reference evidence="4" key="2">
    <citation type="submission" date="2023-05" db="EMBL/GenBank/DDBJ databases">
        <authorList>
            <person name="Schelkunov M.I."/>
        </authorList>
    </citation>
    <scope>NUCLEOTIDE SEQUENCE</scope>
    <source>
        <strain evidence="4">Hsosn_3</strain>
        <tissue evidence="4">Leaf</tissue>
    </source>
</reference>
<proteinExistence type="predicted"/>
<gene>
    <name evidence="4" type="ORF">POM88_040891</name>
</gene>
<dbReference type="EMBL" id="JAUIZM010000009">
    <property type="protein sequence ID" value="KAK1365330.1"/>
    <property type="molecule type" value="Genomic_DNA"/>
</dbReference>
<dbReference type="GO" id="GO:0006950">
    <property type="term" value="P:response to stress"/>
    <property type="evidence" value="ECO:0007669"/>
    <property type="project" value="UniProtKB-ARBA"/>
</dbReference>
<comment type="subcellular location">
    <subcellularLocation>
        <location evidence="1">Nucleus</location>
    </subcellularLocation>
</comment>
<dbReference type="InterPro" id="IPR051992">
    <property type="entry name" value="OxStress_Response_Reg"/>
</dbReference>
<evidence type="ECO:0000256" key="1">
    <source>
        <dbReference type="ARBA" id="ARBA00004123"/>
    </source>
</evidence>
<comment type="caution">
    <text evidence="4">The sequence shown here is derived from an EMBL/GenBank/DDBJ whole genome shotgun (WGS) entry which is preliminary data.</text>
</comment>
<dbReference type="PANTHER" id="PTHR33172:SF103">
    <property type="entry name" value="PROTEIN OXIDATIVE STRESS 3"/>
    <property type="match status" value="1"/>
</dbReference>
<dbReference type="AlphaFoldDB" id="A0AAD8HD43"/>
<evidence type="ECO:0000313" key="4">
    <source>
        <dbReference type="EMBL" id="KAK1365330.1"/>
    </source>
</evidence>
<dbReference type="PANTHER" id="PTHR33172">
    <property type="entry name" value="OS08G0516900 PROTEIN"/>
    <property type="match status" value="1"/>
</dbReference>
<evidence type="ECO:0000256" key="3">
    <source>
        <dbReference type="SAM" id="MobiDB-lite"/>
    </source>
</evidence>
<protein>
    <submittedName>
        <fullName evidence="4">Oxidative stress</fullName>
    </submittedName>
</protein>
<reference evidence="4" key="1">
    <citation type="submission" date="2023-02" db="EMBL/GenBank/DDBJ databases">
        <title>Genome of toxic invasive species Heracleum sosnowskyi carries increased number of genes despite the absence of recent whole-genome duplications.</title>
        <authorList>
            <person name="Schelkunov M."/>
            <person name="Shtratnikova V."/>
            <person name="Makarenko M."/>
            <person name="Klepikova A."/>
            <person name="Omelchenko D."/>
            <person name="Novikova G."/>
            <person name="Obukhova E."/>
            <person name="Bogdanov V."/>
            <person name="Penin A."/>
            <person name="Logacheva M."/>
        </authorList>
    </citation>
    <scope>NUCLEOTIDE SEQUENCE</scope>
    <source>
        <strain evidence="4">Hsosn_3</strain>
        <tissue evidence="4">Leaf</tissue>
    </source>
</reference>
<dbReference type="Proteomes" id="UP001237642">
    <property type="component" value="Unassembled WGS sequence"/>
</dbReference>
<dbReference type="GO" id="GO:0005634">
    <property type="term" value="C:nucleus"/>
    <property type="evidence" value="ECO:0007669"/>
    <property type="project" value="UniProtKB-SubCell"/>
</dbReference>
<keyword evidence="2" id="KW-0539">Nucleus</keyword>
<organism evidence="4 5">
    <name type="scientific">Heracleum sosnowskyi</name>
    <dbReference type="NCBI Taxonomy" id="360622"/>
    <lineage>
        <taxon>Eukaryota</taxon>
        <taxon>Viridiplantae</taxon>
        <taxon>Streptophyta</taxon>
        <taxon>Embryophyta</taxon>
        <taxon>Tracheophyta</taxon>
        <taxon>Spermatophyta</taxon>
        <taxon>Magnoliopsida</taxon>
        <taxon>eudicotyledons</taxon>
        <taxon>Gunneridae</taxon>
        <taxon>Pentapetalae</taxon>
        <taxon>asterids</taxon>
        <taxon>campanulids</taxon>
        <taxon>Apiales</taxon>
        <taxon>Apiaceae</taxon>
        <taxon>Apioideae</taxon>
        <taxon>apioid superclade</taxon>
        <taxon>Tordylieae</taxon>
        <taxon>Tordyliinae</taxon>
        <taxon>Heracleum</taxon>
    </lineage>
</organism>
<accession>A0AAD8HD43</accession>
<feature type="compositionally biased region" description="Low complexity" evidence="3">
    <location>
        <begin position="57"/>
        <end position="67"/>
    </location>
</feature>
<evidence type="ECO:0000256" key="2">
    <source>
        <dbReference type="ARBA" id="ARBA00023242"/>
    </source>
</evidence>
<name>A0AAD8HD43_9APIA</name>
<keyword evidence="5" id="KW-1185">Reference proteome</keyword>
<evidence type="ECO:0000313" key="5">
    <source>
        <dbReference type="Proteomes" id="UP001237642"/>
    </source>
</evidence>
<sequence length="172" mass="18774">MDGEKLSYNDMGLKNDQWVFMETRNGGSETESNGSICDEDSILSSSSSDIQEDDDATSSSTSSSSNSGPLFELSQLMDHLPIKRGLSNFFQGKSQSFTSLASVKSLEDLAKKGNPNRKRVKPCNKIRPKSNINKKSCSRSSSNFVSLVGKRRGTFVGTSSCRLAVSVVQKHF</sequence>
<feature type="compositionally biased region" description="Polar residues" evidence="3">
    <location>
        <begin position="25"/>
        <end position="34"/>
    </location>
</feature>
<feature type="region of interest" description="Disordered" evidence="3">
    <location>
        <begin position="22"/>
        <end position="70"/>
    </location>
</feature>